<organism evidence="4 5">
    <name type="scientific">Proteobacteria bacterium 228</name>
    <dbReference type="NCBI Taxonomy" id="2083153"/>
    <lineage>
        <taxon>Bacteria</taxon>
        <taxon>Pseudomonadati</taxon>
        <taxon>Pseudomonadota</taxon>
    </lineage>
</organism>
<sequence>MARKIIIDTDPGIDDAMAILFAFHAQELEVLGLTTTYGNVSVEQSTINALALVELAGKTVPVAKGVAVPRVREPGEFPDFVHGKDGFGNIGWAAPVTQADPRDAAQFIIDQVRAHPGEVTLIALGPLGNLAAALERDPEIAHLVDEVILMGGTWKERGNVSPVAEANIINDPHAADMVFTAPWQVVMIGLDVTHQVLLQNSLLERVRNVNPKEGTFLYDIAQFYINFYSGIHDVEGCYFHDASCVAYALHPDIFGVARGAVRVATDGLAMGQTIVCPEGKTSPLPGWDNVPMTDICMEVDSERLLQLFEETLCQ</sequence>
<accession>A0A2S5KPJ2</accession>
<dbReference type="InterPro" id="IPR001910">
    <property type="entry name" value="Inosine/uridine_hydrolase_dom"/>
</dbReference>
<dbReference type="Proteomes" id="UP000238196">
    <property type="component" value="Unassembled WGS sequence"/>
</dbReference>
<dbReference type="PANTHER" id="PTHR12304">
    <property type="entry name" value="INOSINE-URIDINE PREFERRING NUCLEOSIDE HYDROLASE"/>
    <property type="match status" value="1"/>
</dbReference>
<dbReference type="PANTHER" id="PTHR12304:SF4">
    <property type="entry name" value="URIDINE NUCLEOSIDASE"/>
    <property type="match status" value="1"/>
</dbReference>
<dbReference type="GO" id="GO:0005829">
    <property type="term" value="C:cytosol"/>
    <property type="evidence" value="ECO:0007669"/>
    <property type="project" value="TreeGrafter"/>
</dbReference>
<dbReference type="AlphaFoldDB" id="A0A2S5KPJ2"/>
<name>A0A2S5KPJ2_9PROT</name>
<keyword evidence="2" id="KW-0326">Glycosidase</keyword>
<dbReference type="Pfam" id="PF01156">
    <property type="entry name" value="IU_nuc_hydro"/>
    <property type="match status" value="1"/>
</dbReference>
<feature type="domain" description="Inosine/uridine-preferring nucleoside hydrolase" evidence="3">
    <location>
        <begin position="5"/>
        <end position="305"/>
    </location>
</feature>
<dbReference type="GO" id="GO:0006152">
    <property type="term" value="P:purine nucleoside catabolic process"/>
    <property type="evidence" value="ECO:0007669"/>
    <property type="project" value="TreeGrafter"/>
</dbReference>
<evidence type="ECO:0000256" key="2">
    <source>
        <dbReference type="ARBA" id="ARBA00023295"/>
    </source>
</evidence>
<keyword evidence="1 4" id="KW-0378">Hydrolase</keyword>
<evidence type="ECO:0000313" key="4">
    <source>
        <dbReference type="EMBL" id="PPC76555.1"/>
    </source>
</evidence>
<comment type="caution">
    <text evidence="4">The sequence shown here is derived from an EMBL/GenBank/DDBJ whole genome shotgun (WGS) entry which is preliminary data.</text>
</comment>
<dbReference type="Gene3D" id="3.90.245.10">
    <property type="entry name" value="Ribonucleoside hydrolase-like"/>
    <property type="match status" value="1"/>
</dbReference>
<dbReference type="EMBL" id="PRLP01000048">
    <property type="protein sequence ID" value="PPC76555.1"/>
    <property type="molecule type" value="Genomic_DNA"/>
</dbReference>
<evidence type="ECO:0000313" key="5">
    <source>
        <dbReference type="Proteomes" id="UP000238196"/>
    </source>
</evidence>
<reference evidence="4 5" key="1">
    <citation type="submission" date="2018-02" db="EMBL/GenBank/DDBJ databases">
        <title>novel marine gammaproteobacteria from coastal saline agro ecosystem.</title>
        <authorList>
            <person name="Krishnan R."/>
            <person name="Ramesh Kumar N."/>
        </authorList>
    </citation>
    <scope>NUCLEOTIDE SEQUENCE [LARGE SCALE GENOMIC DNA]</scope>
    <source>
        <strain evidence="4 5">228</strain>
    </source>
</reference>
<evidence type="ECO:0000256" key="1">
    <source>
        <dbReference type="ARBA" id="ARBA00022801"/>
    </source>
</evidence>
<dbReference type="InterPro" id="IPR023186">
    <property type="entry name" value="IUNH"/>
</dbReference>
<dbReference type="GO" id="GO:0008477">
    <property type="term" value="F:purine nucleosidase activity"/>
    <property type="evidence" value="ECO:0007669"/>
    <property type="project" value="TreeGrafter"/>
</dbReference>
<evidence type="ECO:0000259" key="3">
    <source>
        <dbReference type="Pfam" id="PF01156"/>
    </source>
</evidence>
<protein>
    <submittedName>
        <fullName evidence="4">Nucleoside hydrolase</fullName>
    </submittedName>
</protein>
<dbReference type="CDD" id="cd02650">
    <property type="entry name" value="nuc_hydro_CaPnhB"/>
    <property type="match status" value="1"/>
</dbReference>
<proteinExistence type="predicted"/>
<dbReference type="SUPFAM" id="SSF53590">
    <property type="entry name" value="Nucleoside hydrolase"/>
    <property type="match status" value="1"/>
</dbReference>
<dbReference type="InterPro" id="IPR036452">
    <property type="entry name" value="Ribo_hydro-like"/>
</dbReference>
<dbReference type="OrthoDB" id="9797882at2"/>
<gene>
    <name evidence="4" type="ORF">C4K68_14820</name>
</gene>